<dbReference type="Pfam" id="PF13200">
    <property type="entry name" value="DUF4015"/>
    <property type="match status" value="1"/>
</dbReference>
<dbReference type="InterPro" id="IPR017853">
    <property type="entry name" value="GH"/>
</dbReference>
<sequence length="455" mass="50815">MDPTASQAVESLDTPAAPAVVEPPKQKLAQSFGFTYPDAVRGIYVTAHSAGGDRMSELLDLVDKTALNAMVIDIKDDWGVITYKMDDPGLQTFSQSIVKDPNALIETLKQHNIYPIARIVVFKDSLYAKAHPELSFVNPNGTVWTNGRGEAFVNPFLQDVWKYNVEIAKKAAELGFQDIQFDYVRFPEGFEKMDSTLKYGMGEYKDRTPTKFTQLQKQHQEALAAFEAKKAELKKQQETAQAKVADLKGKESLTDEQKKELQSAEEALAKATADLQNHEKSAPQAPQFSEKERLVQLRVDAVTDFVSYAKKELEPYGVKVSVDIFGYSATLPETPGIGQNFSRICENVDVISSMIYPSHWGPGYFHIPKPDLEPYRLVDEYAKAESEKLGALKNKVISRPWIQDFTASWLGGGNYKRYGKAEVEAQIQALKANGINEFLLWNAGNSYTNGVDYTP</sequence>
<protein>
    <submittedName>
        <fullName evidence="3">GTP-binding protein</fullName>
    </submittedName>
</protein>
<name>A0A292YLL8_9BACL</name>
<feature type="coiled-coil region" evidence="1">
    <location>
        <begin position="216"/>
        <end position="281"/>
    </location>
</feature>
<evidence type="ECO:0000313" key="4">
    <source>
        <dbReference type="Proteomes" id="UP000217785"/>
    </source>
</evidence>
<dbReference type="SUPFAM" id="SSF51445">
    <property type="entry name" value="(Trans)glycosidases"/>
    <property type="match status" value="1"/>
</dbReference>
<dbReference type="EMBL" id="BDUF01000064">
    <property type="protein sequence ID" value="GAX90838.1"/>
    <property type="molecule type" value="Genomic_DNA"/>
</dbReference>
<accession>A0A292YLL8</accession>
<reference evidence="4" key="1">
    <citation type="submission" date="2017-07" db="EMBL/GenBank/DDBJ databases">
        <title>Draft genome sequence of Effusibacillus lacus strain skLN1.</title>
        <authorList>
            <person name="Watanabe M."/>
            <person name="Kojima H."/>
            <person name="Fukui M."/>
        </authorList>
    </citation>
    <scope>NUCLEOTIDE SEQUENCE [LARGE SCALE GENOMIC DNA]</scope>
    <source>
        <strain evidence="4">skLN1</strain>
    </source>
</reference>
<dbReference type="InterPro" id="IPR025275">
    <property type="entry name" value="DUF4015"/>
</dbReference>
<keyword evidence="1" id="KW-0175">Coiled coil</keyword>
<evidence type="ECO:0000259" key="2">
    <source>
        <dbReference type="Pfam" id="PF13200"/>
    </source>
</evidence>
<dbReference type="Proteomes" id="UP000217785">
    <property type="component" value="Unassembled WGS sequence"/>
</dbReference>
<evidence type="ECO:0000256" key="1">
    <source>
        <dbReference type="SAM" id="Coils"/>
    </source>
</evidence>
<keyword evidence="4" id="KW-1185">Reference proteome</keyword>
<comment type="caution">
    <text evidence="3">The sequence shown here is derived from an EMBL/GenBank/DDBJ whole genome shotgun (WGS) entry which is preliminary data.</text>
</comment>
<organism evidence="3 4">
    <name type="scientific">Effusibacillus lacus</name>
    <dbReference type="NCBI Taxonomy" id="1348429"/>
    <lineage>
        <taxon>Bacteria</taxon>
        <taxon>Bacillati</taxon>
        <taxon>Bacillota</taxon>
        <taxon>Bacilli</taxon>
        <taxon>Bacillales</taxon>
        <taxon>Alicyclobacillaceae</taxon>
        <taxon>Effusibacillus</taxon>
    </lineage>
</organism>
<dbReference type="Gene3D" id="3.20.20.80">
    <property type="entry name" value="Glycosidases"/>
    <property type="match status" value="1"/>
</dbReference>
<proteinExistence type="predicted"/>
<dbReference type="AlphaFoldDB" id="A0A292YLL8"/>
<feature type="domain" description="DUF4015" evidence="2">
    <location>
        <begin position="42"/>
        <end position="447"/>
    </location>
</feature>
<gene>
    <name evidence="3" type="ORF">EFBL_2480</name>
</gene>
<evidence type="ECO:0000313" key="3">
    <source>
        <dbReference type="EMBL" id="GAX90838.1"/>
    </source>
</evidence>